<evidence type="ECO:0000313" key="2">
    <source>
        <dbReference type="Proteomes" id="UP000286931"/>
    </source>
</evidence>
<dbReference type="RefSeq" id="WP_126638995.1">
    <property type="nucleotide sequence ID" value="NZ_BIFH01000022.1"/>
</dbReference>
<gene>
    <name evidence="1" type="ORF">EHYA_04661</name>
</gene>
<protein>
    <recommendedName>
        <fullName evidence="3">DUF1877 domain-containing protein</fullName>
    </recommendedName>
</protein>
<dbReference type="OrthoDB" id="4350433at2"/>
<accession>A0A401YQS7</accession>
<organism evidence="1 2">
    <name type="scientific">Embleya hyalina</name>
    <dbReference type="NCBI Taxonomy" id="516124"/>
    <lineage>
        <taxon>Bacteria</taxon>
        <taxon>Bacillati</taxon>
        <taxon>Actinomycetota</taxon>
        <taxon>Actinomycetes</taxon>
        <taxon>Kitasatosporales</taxon>
        <taxon>Streptomycetaceae</taxon>
        <taxon>Embleya</taxon>
    </lineage>
</organism>
<dbReference type="EMBL" id="BIFH01000022">
    <property type="protein sequence ID" value="GCD96974.1"/>
    <property type="molecule type" value="Genomic_DNA"/>
</dbReference>
<name>A0A401YQS7_9ACTN</name>
<keyword evidence="2" id="KW-1185">Reference proteome</keyword>
<proteinExistence type="predicted"/>
<evidence type="ECO:0008006" key="3">
    <source>
        <dbReference type="Google" id="ProtNLM"/>
    </source>
</evidence>
<evidence type="ECO:0000313" key="1">
    <source>
        <dbReference type="EMBL" id="GCD96974.1"/>
    </source>
</evidence>
<reference evidence="1 2" key="1">
    <citation type="submission" date="2018-12" db="EMBL/GenBank/DDBJ databases">
        <title>Draft genome sequence of Embleya hyalina NBRC 13850T.</title>
        <authorList>
            <person name="Komaki H."/>
            <person name="Hosoyama A."/>
            <person name="Kimura A."/>
            <person name="Ichikawa N."/>
            <person name="Tamura T."/>
        </authorList>
    </citation>
    <scope>NUCLEOTIDE SEQUENCE [LARGE SCALE GENOMIC DNA]</scope>
    <source>
        <strain evidence="1 2">NBRC 13850</strain>
    </source>
</reference>
<dbReference type="Proteomes" id="UP000286931">
    <property type="component" value="Unassembled WGS sequence"/>
</dbReference>
<sequence>MAFDVVCLIADWIPTVAACRQSRGTAFYWDAPENPDGDDLRFASERHHRGFDFLEAGSYYETLRRRLPNRPRVAADAFMGSVYHDLGPDRPAPPDDLAEDADVELSQYEAYYSMRPARVRAVLERARSVPWSEIEPVAADMAMASRVTRHDVRDFEHFRRVVGLHQTWLTEAARTDRGLIVLLSG</sequence>
<dbReference type="AlphaFoldDB" id="A0A401YQS7"/>
<comment type="caution">
    <text evidence="1">The sequence shown here is derived from an EMBL/GenBank/DDBJ whole genome shotgun (WGS) entry which is preliminary data.</text>
</comment>